<proteinExistence type="predicted"/>
<dbReference type="InterPro" id="IPR050266">
    <property type="entry name" value="AB_hydrolase_sf"/>
</dbReference>
<dbReference type="PRINTS" id="PR00111">
    <property type="entry name" value="ABHYDROLASE"/>
</dbReference>
<dbReference type="PANTHER" id="PTHR43798:SF33">
    <property type="entry name" value="HYDROLASE, PUTATIVE (AFU_ORTHOLOGUE AFUA_2G14860)-RELATED"/>
    <property type="match status" value="1"/>
</dbReference>
<dbReference type="AlphaFoldDB" id="A0A8J7Q8Q7"/>
<dbReference type="Proteomes" id="UP000664417">
    <property type="component" value="Unassembled WGS sequence"/>
</dbReference>
<dbReference type="PANTHER" id="PTHR43798">
    <property type="entry name" value="MONOACYLGLYCEROL LIPASE"/>
    <property type="match status" value="1"/>
</dbReference>
<accession>A0A8J7Q8Q7</accession>
<protein>
    <submittedName>
        <fullName evidence="2">Alpha/beta hydrolase</fullName>
    </submittedName>
</protein>
<sequence>MVFRRKWVKIGVVAGLLLLLSPLIMVNCMSFGPSAKKIQTTFDQAGVTPVRETLTYASGKVHTVATGSADKPLVIFVHGSPGGWHNNLAYLTDEQLLAEAHMVAIDRPGFGLSDRGAVQPSQAVQAAAVAAVIKRYPSPRKAILVGHSLGGPVIARVAMDYPDLVGHLVMVAPSIDPELEKIKWFQYPATWRVLNWMIPIDLLTTNREILPLKGELEHMIPMWPAIQAPTTVFHGTADKLVPYENAEFAKRMMTSAPVNIIKLEDQNHFILWSHHVLIRDHLLATIRGEN</sequence>
<dbReference type="Pfam" id="PF00561">
    <property type="entry name" value="Abhydrolase_1"/>
    <property type="match status" value="1"/>
</dbReference>
<dbReference type="GO" id="GO:0016020">
    <property type="term" value="C:membrane"/>
    <property type="evidence" value="ECO:0007669"/>
    <property type="project" value="TreeGrafter"/>
</dbReference>
<evidence type="ECO:0000313" key="3">
    <source>
        <dbReference type="Proteomes" id="UP000664417"/>
    </source>
</evidence>
<reference evidence="2" key="1">
    <citation type="submission" date="2021-03" db="EMBL/GenBank/DDBJ databases">
        <authorList>
            <person name="Wang G."/>
        </authorList>
    </citation>
    <scope>NUCLEOTIDE SEQUENCE</scope>
    <source>
        <strain evidence="2">KCTC 12899</strain>
    </source>
</reference>
<evidence type="ECO:0000259" key="1">
    <source>
        <dbReference type="Pfam" id="PF00561"/>
    </source>
</evidence>
<dbReference type="EMBL" id="JAFREP010000008">
    <property type="protein sequence ID" value="MBO1318979.1"/>
    <property type="molecule type" value="Genomic_DNA"/>
</dbReference>
<dbReference type="InterPro" id="IPR029058">
    <property type="entry name" value="AB_hydrolase_fold"/>
</dbReference>
<dbReference type="GO" id="GO:0016787">
    <property type="term" value="F:hydrolase activity"/>
    <property type="evidence" value="ECO:0007669"/>
    <property type="project" value="UniProtKB-KW"/>
</dbReference>
<keyword evidence="3" id="KW-1185">Reference proteome</keyword>
<comment type="caution">
    <text evidence="2">The sequence shown here is derived from an EMBL/GenBank/DDBJ whole genome shotgun (WGS) entry which is preliminary data.</text>
</comment>
<name>A0A8J7Q8Q7_9BACT</name>
<dbReference type="InterPro" id="IPR000073">
    <property type="entry name" value="AB_hydrolase_1"/>
</dbReference>
<organism evidence="2 3">
    <name type="scientific">Acanthopleuribacter pedis</name>
    <dbReference type="NCBI Taxonomy" id="442870"/>
    <lineage>
        <taxon>Bacteria</taxon>
        <taxon>Pseudomonadati</taxon>
        <taxon>Acidobacteriota</taxon>
        <taxon>Holophagae</taxon>
        <taxon>Acanthopleuribacterales</taxon>
        <taxon>Acanthopleuribacteraceae</taxon>
        <taxon>Acanthopleuribacter</taxon>
    </lineage>
</organism>
<gene>
    <name evidence="2" type="ORF">J3U88_10970</name>
</gene>
<evidence type="ECO:0000313" key="2">
    <source>
        <dbReference type="EMBL" id="MBO1318979.1"/>
    </source>
</evidence>
<dbReference type="Gene3D" id="3.40.50.1820">
    <property type="entry name" value="alpha/beta hydrolase"/>
    <property type="match status" value="1"/>
</dbReference>
<dbReference type="RefSeq" id="WP_207858800.1">
    <property type="nucleotide sequence ID" value="NZ_JAFREP010000008.1"/>
</dbReference>
<keyword evidence="2" id="KW-0378">Hydrolase</keyword>
<dbReference type="SUPFAM" id="SSF53474">
    <property type="entry name" value="alpha/beta-Hydrolases"/>
    <property type="match status" value="1"/>
</dbReference>
<feature type="domain" description="AB hydrolase-1" evidence="1">
    <location>
        <begin position="72"/>
        <end position="191"/>
    </location>
</feature>